<dbReference type="GO" id="GO:0043565">
    <property type="term" value="F:sequence-specific DNA binding"/>
    <property type="evidence" value="ECO:0007669"/>
    <property type="project" value="InterPro"/>
</dbReference>
<evidence type="ECO:0000313" key="5">
    <source>
        <dbReference type="EMBL" id="BCN31352.1"/>
    </source>
</evidence>
<dbReference type="EMBL" id="AP024169">
    <property type="protein sequence ID" value="BCN31352.1"/>
    <property type="molecule type" value="Genomic_DNA"/>
</dbReference>
<evidence type="ECO:0000256" key="1">
    <source>
        <dbReference type="ARBA" id="ARBA00023015"/>
    </source>
</evidence>
<dbReference type="KEGG" id="ahb:bsdtb5_26470"/>
<dbReference type="InterPro" id="IPR009057">
    <property type="entry name" value="Homeodomain-like_sf"/>
</dbReference>
<reference evidence="5 6" key="1">
    <citation type="submission" date="2020-11" db="EMBL/GenBank/DDBJ databases">
        <title>Draft genome sequencing of a Lachnospiraceae strain isolated from anoxic soil subjected to BSD treatment.</title>
        <authorList>
            <person name="Uek A."/>
            <person name="Tonouchi A."/>
        </authorList>
    </citation>
    <scope>NUCLEOTIDE SEQUENCE [LARGE SCALE GENOMIC DNA]</scope>
    <source>
        <strain evidence="5 6">TB5</strain>
    </source>
</reference>
<feature type="domain" description="HTH araC/xylS-type" evidence="4">
    <location>
        <begin position="14"/>
        <end position="81"/>
    </location>
</feature>
<name>A0A7R7EMP5_9FIRM</name>
<accession>A0A7R7EMP5</accession>
<evidence type="ECO:0000259" key="4">
    <source>
        <dbReference type="PROSITE" id="PS01124"/>
    </source>
</evidence>
<dbReference type="Gene3D" id="1.10.10.60">
    <property type="entry name" value="Homeodomain-like"/>
    <property type="match status" value="1"/>
</dbReference>
<evidence type="ECO:0000256" key="2">
    <source>
        <dbReference type="ARBA" id="ARBA00023125"/>
    </source>
</evidence>
<keyword evidence="2" id="KW-0238">DNA-binding</keyword>
<keyword evidence="6" id="KW-1185">Reference proteome</keyword>
<dbReference type="GO" id="GO:0003700">
    <property type="term" value="F:DNA-binding transcription factor activity"/>
    <property type="evidence" value="ECO:0007669"/>
    <property type="project" value="InterPro"/>
</dbReference>
<evidence type="ECO:0000313" key="6">
    <source>
        <dbReference type="Proteomes" id="UP000595897"/>
    </source>
</evidence>
<evidence type="ECO:0000256" key="3">
    <source>
        <dbReference type="ARBA" id="ARBA00023163"/>
    </source>
</evidence>
<keyword evidence="1" id="KW-0805">Transcription regulation</keyword>
<proteinExistence type="predicted"/>
<keyword evidence="3" id="KW-0804">Transcription</keyword>
<dbReference type="PROSITE" id="PS01124">
    <property type="entry name" value="HTH_ARAC_FAMILY_2"/>
    <property type="match status" value="1"/>
</dbReference>
<dbReference type="SUPFAM" id="SSF46689">
    <property type="entry name" value="Homeodomain-like"/>
    <property type="match status" value="1"/>
</dbReference>
<organism evidence="5 6">
    <name type="scientific">Anaeromicropila herbilytica</name>
    <dbReference type="NCBI Taxonomy" id="2785025"/>
    <lineage>
        <taxon>Bacteria</taxon>
        <taxon>Bacillati</taxon>
        <taxon>Bacillota</taxon>
        <taxon>Clostridia</taxon>
        <taxon>Lachnospirales</taxon>
        <taxon>Lachnospiraceae</taxon>
        <taxon>Anaeromicropila</taxon>
    </lineage>
</organism>
<sequence length="81" mass="9525">MIEGIAVNYYERIQKSIDFMEDNLENDIKVEAIAKEAFISASSFYRIFFSITGYQAKEYLINRRISRASKDLKEEQSKVME</sequence>
<protein>
    <recommendedName>
        <fullName evidence="4">HTH araC/xylS-type domain-containing protein</fullName>
    </recommendedName>
</protein>
<dbReference type="AlphaFoldDB" id="A0A7R7EMP5"/>
<dbReference type="InterPro" id="IPR050959">
    <property type="entry name" value="MarA-like"/>
</dbReference>
<dbReference type="PANTHER" id="PTHR47504">
    <property type="entry name" value="RIGHT ORIGIN-BINDING PROTEIN"/>
    <property type="match status" value="1"/>
</dbReference>
<dbReference type="InterPro" id="IPR018060">
    <property type="entry name" value="HTH_AraC"/>
</dbReference>
<dbReference type="Proteomes" id="UP000595897">
    <property type="component" value="Chromosome"/>
</dbReference>
<dbReference type="PANTHER" id="PTHR47504:SF5">
    <property type="entry name" value="RIGHT ORIGIN-BINDING PROTEIN"/>
    <property type="match status" value="1"/>
</dbReference>
<gene>
    <name evidence="5" type="ORF">bsdtb5_26470</name>
</gene>